<feature type="transmembrane region" description="Helical" evidence="1">
    <location>
        <begin position="26"/>
        <end position="45"/>
    </location>
</feature>
<dbReference type="Gene3D" id="3.40.50.410">
    <property type="entry name" value="von Willebrand factor, type A domain"/>
    <property type="match status" value="1"/>
</dbReference>
<accession>A0A1H0K123</accession>
<evidence type="ECO:0000256" key="1">
    <source>
        <dbReference type="SAM" id="Phobius"/>
    </source>
</evidence>
<reference evidence="3 4" key="1">
    <citation type="submission" date="2016-10" db="EMBL/GenBank/DDBJ databases">
        <authorList>
            <person name="de Groot N.N."/>
        </authorList>
    </citation>
    <scope>NUCLEOTIDE SEQUENCE [LARGE SCALE GENOMIC DNA]</scope>
    <source>
        <strain evidence="4">L7-484,KACC 16230,DSM 25025</strain>
    </source>
</reference>
<keyword evidence="1" id="KW-0812">Transmembrane</keyword>
<dbReference type="InterPro" id="IPR028087">
    <property type="entry name" value="Tad_N"/>
</dbReference>
<dbReference type="InterPro" id="IPR036465">
    <property type="entry name" value="vWFA_dom_sf"/>
</dbReference>
<keyword evidence="1" id="KW-1133">Transmembrane helix</keyword>
<feature type="domain" description="Putative Flp pilus-assembly TadG-like N-terminal" evidence="2">
    <location>
        <begin position="24"/>
        <end position="70"/>
    </location>
</feature>
<proteinExistence type="predicted"/>
<dbReference type="STRING" id="1166073.SAMN05192530_10748"/>
<dbReference type="OrthoDB" id="7522752at2"/>
<dbReference type="EMBL" id="FNIT01000007">
    <property type="protein sequence ID" value="SDO49738.1"/>
    <property type="molecule type" value="Genomic_DNA"/>
</dbReference>
<dbReference type="Pfam" id="PF13400">
    <property type="entry name" value="Tad"/>
    <property type="match status" value="1"/>
</dbReference>
<protein>
    <submittedName>
        <fullName evidence="3">Flp pilus assembly protein TadG</fullName>
    </submittedName>
</protein>
<keyword evidence="1" id="KW-0472">Membrane</keyword>
<evidence type="ECO:0000259" key="2">
    <source>
        <dbReference type="Pfam" id="PF13400"/>
    </source>
</evidence>
<dbReference type="AlphaFoldDB" id="A0A1H0K123"/>
<organism evidence="3 4">
    <name type="scientific">Aureimonas jatrophae</name>
    <dbReference type="NCBI Taxonomy" id="1166073"/>
    <lineage>
        <taxon>Bacteria</taxon>
        <taxon>Pseudomonadati</taxon>
        <taxon>Pseudomonadota</taxon>
        <taxon>Alphaproteobacteria</taxon>
        <taxon>Hyphomicrobiales</taxon>
        <taxon>Aurantimonadaceae</taxon>
        <taxon>Aureimonas</taxon>
    </lineage>
</organism>
<name>A0A1H0K123_9HYPH</name>
<dbReference type="SUPFAM" id="SSF53300">
    <property type="entry name" value="vWA-like"/>
    <property type="match status" value="1"/>
</dbReference>
<dbReference type="Proteomes" id="UP000198793">
    <property type="component" value="Unassembled WGS sequence"/>
</dbReference>
<keyword evidence="4" id="KW-1185">Reference proteome</keyword>
<gene>
    <name evidence="3" type="ORF">SAMN05192530_10748</name>
</gene>
<sequence>MSVPAPHRSRGLRPLRGLLADRRGNVALIFAIAAPVLVAATGVAIDMTNLQAQGVALQNALDAGALSAAKEYGHTQDKNELKRIAEAYFTANLGTSAVMPTTFHFDGVVLENGNNVLKVSAERVVPQYFGPAIQRLIGGDAPSSRTLQRASQIVIQNRSIELALVLDNSGSMNDPPAGGGASKISTLKTATTNLVNQMLTASTSNVQYPVSISVVPFSGAVKVGTTYANASWMDTKGISPEHHDDFDWSTWKVGPVRQAVQVFDLYGSPYWVKAIPSGVTVLPGTEALTRFYLYKHAVGAGSWAGCVMSRPNGYAVTDDAPTESNPSTLFVPTFAPAEAYWKEMNRNLGNDWITADGTARSDKDAIVAQRDMNRYFNGKKNPANYATGPNFVCNTQPITPLTKTKSTILSSVSGMVASGGTNIMEGLAWGWRTLTSREPFPEGKPARTRDNLKVIVLMTDGENTYNASNSLTGQQVEMASPGHSLYGTYGYAQILQSDPKLPNAGQLRPGRMFDSVKTTSKQANITQVTAAMNENMSLVCENAKSDGRNEDGSDGIVIFTIAFDLKDGSPVKDRLRACASNGISGRGAKLYYDARSSADLNRAFADITEEISSLRIAR</sequence>
<evidence type="ECO:0000313" key="4">
    <source>
        <dbReference type="Proteomes" id="UP000198793"/>
    </source>
</evidence>
<evidence type="ECO:0000313" key="3">
    <source>
        <dbReference type="EMBL" id="SDO49738.1"/>
    </source>
</evidence>
<dbReference type="RefSeq" id="WP_090674969.1">
    <property type="nucleotide sequence ID" value="NZ_FNIT01000007.1"/>
</dbReference>